<accession>A0A0A6PJR8</accession>
<evidence type="ECO:0000313" key="2">
    <source>
        <dbReference type="Proteomes" id="UP000030428"/>
    </source>
</evidence>
<comment type="caution">
    <text evidence="1">The sequence shown here is derived from an EMBL/GenBank/DDBJ whole genome shotgun (WGS) entry which is preliminary data.</text>
</comment>
<sequence>MLNKNGVLVEFTFLDGLEFIRNPQKLRSVDYVILDIDLAIQSDLDENEWLPKILQDYYGYEPQEDEMLDEQNFDKAKERLIPVAGYQLYTELVMEHGFPKDHILFCSNHANEQKALQAAFQQALIEFPQPFSKDDKAKVQARQRR</sequence>
<dbReference type="AlphaFoldDB" id="A0A0A6PJR8"/>
<protein>
    <submittedName>
        <fullName evidence="1">Uncharacterized protein</fullName>
    </submittedName>
</protein>
<organism evidence="1 2">
    <name type="scientific">Candidatus Thiomargarita nelsonii</name>
    <dbReference type="NCBI Taxonomy" id="1003181"/>
    <lineage>
        <taxon>Bacteria</taxon>
        <taxon>Pseudomonadati</taxon>
        <taxon>Pseudomonadota</taxon>
        <taxon>Gammaproteobacteria</taxon>
        <taxon>Thiotrichales</taxon>
        <taxon>Thiotrichaceae</taxon>
        <taxon>Thiomargarita</taxon>
    </lineage>
</organism>
<keyword evidence="2" id="KW-1185">Reference proteome</keyword>
<dbReference type="EMBL" id="JSZA02000151">
    <property type="protein sequence ID" value="KHD06674.1"/>
    <property type="molecule type" value="Genomic_DNA"/>
</dbReference>
<name>A0A0A6PJR8_9GAMM</name>
<reference evidence="1 2" key="1">
    <citation type="journal article" date="2016" name="Front. Microbiol.">
        <title>Single-Cell (Meta-)Genomics of a Dimorphic Candidatus Thiomargarita nelsonii Reveals Genomic Plasticity.</title>
        <authorList>
            <person name="Flood B.E."/>
            <person name="Fliss P."/>
            <person name="Jones D.S."/>
            <person name="Dick G.J."/>
            <person name="Jain S."/>
            <person name="Kaster A.K."/>
            <person name="Winkel M."/>
            <person name="Mussmann M."/>
            <person name="Bailey J."/>
        </authorList>
    </citation>
    <scope>NUCLEOTIDE SEQUENCE [LARGE SCALE GENOMIC DNA]</scope>
    <source>
        <strain evidence="1">Hydrate Ridge</strain>
    </source>
</reference>
<evidence type="ECO:0000313" key="1">
    <source>
        <dbReference type="EMBL" id="KHD06674.1"/>
    </source>
</evidence>
<dbReference type="Proteomes" id="UP000030428">
    <property type="component" value="Unassembled WGS sequence"/>
</dbReference>
<proteinExistence type="predicted"/>
<gene>
    <name evidence="1" type="ORF">PN36_26105</name>
</gene>